<dbReference type="InterPro" id="IPR041229">
    <property type="entry name" value="HEPN_Apea"/>
</dbReference>
<protein>
    <submittedName>
        <fullName evidence="3">Uncharacterized protein</fullName>
    </submittedName>
</protein>
<evidence type="ECO:0000313" key="3">
    <source>
        <dbReference type="EMBL" id="SDT70419.1"/>
    </source>
</evidence>
<dbReference type="Pfam" id="PF18862">
    <property type="entry name" value="ApeA_NTD1"/>
    <property type="match status" value="1"/>
</dbReference>
<dbReference type="STRING" id="113562.SAMN04489716_5951"/>
<sequence>MGHIIRASTSSQIHSRLTTNISSWTHILCATQRKPDTALNQDQAVAIFSAKISRARATAPLPVARPQDRVNGKMRSARVNCGADSDYPLRSTNVRNVGEATFMGQWWLPGQNKRRSPGTLIMGDHSPELSLSSLSDMSINHIDDTTWPDIPIMHGASMGNCLTLLDVLTTKVSSSLGSRSEETRSTFNVGTALVGQSHLNSTEECRFNHASIQLPNFNEWVNRSPYRWTFSNSTTAVELAPLPPLRADVDGCKITAWRSTTSKIGRLSSAGFTSYEVIELRLDERLPLEEIEYRYIRPLEQLISLATGTSCQAFNIEVGIYDDPEGNTAEPSISSYAVRRTKTDMEMQEDAKIRQHMRFGMNCKEFPPNIEFPELVPKWFSLQAKISTVCDLIFSGRQKSGGYLQQKMFTIASALEGLHRGLNPGYEKKSPAERARNNAIIEAVHDTLPQHRNWLKDAIASAHRKTYSFRIQELLNKTDNLMSEVVGNEVEWTRQLTGIRNGIGHVLASQDKKTVEQVFAILQSAQLLAEMILLRELGFSTHECRRSFEHHWEINSARHHVKKGFPEWFTG</sequence>
<dbReference type="InterPro" id="IPR041223">
    <property type="entry name" value="ApeA_NTD"/>
</dbReference>
<proteinExistence type="predicted"/>
<dbReference type="Proteomes" id="UP000198688">
    <property type="component" value="Chromosome I"/>
</dbReference>
<dbReference type="Pfam" id="PF18739">
    <property type="entry name" value="HEPN_Apea"/>
    <property type="match status" value="1"/>
</dbReference>
<evidence type="ECO:0000313" key="4">
    <source>
        <dbReference type="Proteomes" id="UP000198688"/>
    </source>
</evidence>
<evidence type="ECO:0000259" key="1">
    <source>
        <dbReference type="Pfam" id="PF18739"/>
    </source>
</evidence>
<gene>
    <name evidence="3" type="ORF">SAMN04489716_5951</name>
</gene>
<name>A0A1H2CJB7_9ACTN</name>
<organism evidence="3 4">
    <name type="scientific">Actinoplanes derwentensis</name>
    <dbReference type="NCBI Taxonomy" id="113562"/>
    <lineage>
        <taxon>Bacteria</taxon>
        <taxon>Bacillati</taxon>
        <taxon>Actinomycetota</taxon>
        <taxon>Actinomycetes</taxon>
        <taxon>Micromonosporales</taxon>
        <taxon>Micromonosporaceae</taxon>
        <taxon>Actinoplanes</taxon>
    </lineage>
</organism>
<feature type="domain" description="Apea-like HEPN" evidence="1">
    <location>
        <begin position="410"/>
        <end position="541"/>
    </location>
</feature>
<keyword evidence="4" id="KW-1185">Reference proteome</keyword>
<dbReference type="AlphaFoldDB" id="A0A1H2CJB7"/>
<dbReference type="EMBL" id="LT629758">
    <property type="protein sequence ID" value="SDT70419.1"/>
    <property type="molecule type" value="Genomic_DNA"/>
</dbReference>
<evidence type="ECO:0000259" key="2">
    <source>
        <dbReference type="Pfam" id="PF18862"/>
    </source>
</evidence>
<reference evidence="3 4" key="1">
    <citation type="submission" date="2016-10" db="EMBL/GenBank/DDBJ databases">
        <authorList>
            <person name="de Groot N.N."/>
        </authorList>
    </citation>
    <scope>NUCLEOTIDE SEQUENCE [LARGE SCALE GENOMIC DNA]</scope>
    <source>
        <strain evidence="3 4">DSM 43941</strain>
    </source>
</reference>
<accession>A0A1H2CJB7</accession>
<feature type="domain" description="ApeA N-terminal" evidence="2">
    <location>
        <begin position="103"/>
        <end position="332"/>
    </location>
</feature>